<dbReference type="EMBL" id="MG012795">
    <property type="protein sequence ID" value="AUL80291.1"/>
    <property type="molecule type" value="Genomic_DNA"/>
</dbReference>
<keyword evidence="6" id="KW-0460">Magnesium</keyword>
<accession>A0A2I6J1G8</accession>
<dbReference type="InterPro" id="IPR012337">
    <property type="entry name" value="RNaseH-like_sf"/>
</dbReference>
<keyword evidence="8" id="KW-0234">DNA repair</keyword>
<keyword evidence="4" id="KW-0227">DNA damage</keyword>
<evidence type="ECO:0000256" key="3">
    <source>
        <dbReference type="ARBA" id="ARBA00022722"/>
    </source>
</evidence>
<dbReference type="Proteomes" id="UP000270450">
    <property type="component" value="Segment"/>
</dbReference>
<dbReference type="GO" id="GO:0006281">
    <property type="term" value="P:DNA repair"/>
    <property type="evidence" value="ECO:0007669"/>
    <property type="project" value="UniProtKB-KW"/>
</dbReference>
<name>A0A2I6J1G8_VACCV</name>
<evidence type="ECO:0000256" key="2">
    <source>
        <dbReference type="ARBA" id="ARBA00008810"/>
    </source>
</evidence>
<reference evidence="9" key="1">
    <citation type="journal article" date="2018" name="Emerg. Infect. Dis.">
        <title>Ocular Vaccinia Infection in Dairy Worker, Brazil.</title>
        <authorList>
            <person name="Teixeira Lima M."/>
            <person name="Pereira Oliveira G."/>
            <person name="Bretas de Oliveira D."/>
            <person name="Mesquita Vaz S."/>
            <person name="de Souza Trindade G."/>
            <person name="Santos Abrahao J."/>
            <person name="Geessien Kroon E."/>
        </authorList>
    </citation>
    <scope>NUCLEOTIDE SEQUENCE [LARGE SCALE GENOMIC DNA]</scope>
    <source>
        <strain evidence="9">CEyV1</strain>
    </source>
</reference>
<dbReference type="SUPFAM" id="SSF53098">
    <property type="entry name" value="Ribonuclease H-like"/>
    <property type="match status" value="1"/>
</dbReference>
<dbReference type="GO" id="GO:0004518">
    <property type="term" value="F:nuclease activity"/>
    <property type="evidence" value="ECO:0007669"/>
    <property type="project" value="UniProtKB-KW"/>
</dbReference>
<evidence type="ECO:0000256" key="4">
    <source>
        <dbReference type="ARBA" id="ARBA00022763"/>
    </source>
</evidence>
<dbReference type="GO" id="GO:0006310">
    <property type="term" value="P:DNA recombination"/>
    <property type="evidence" value="ECO:0007669"/>
    <property type="project" value="UniProtKB-KW"/>
</dbReference>
<keyword evidence="3" id="KW-0540">Nuclease</keyword>
<dbReference type="Pfam" id="PF04848">
    <property type="entry name" value="Pox_A22"/>
    <property type="match status" value="1"/>
</dbReference>
<dbReference type="GO" id="GO:0000400">
    <property type="term" value="F:four-way junction DNA binding"/>
    <property type="evidence" value="ECO:0007669"/>
    <property type="project" value="InterPro"/>
</dbReference>
<evidence type="ECO:0000256" key="5">
    <source>
        <dbReference type="ARBA" id="ARBA00022801"/>
    </source>
</evidence>
<evidence type="ECO:0000256" key="8">
    <source>
        <dbReference type="ARBA" id="ARBA00023204"/>
    </source>
</evidence>
<proteinExistence type="inferred from homology"/>
<dbReference type="GO" id="GO:0016788">
    <property type="term" value="F:hydrolase activity, acting on ester bonds"/>
    <property type="evidence" value="ECO:0007669"/>
    <property type="project" value="InterPro"/>
</dbReference>
<comment type="cofactor">
    <cofactor evidence="1">
        <name>Mg(2+)</name>
        <dbReference type="ChEBI" id="CHEBI:18420"/>
    </cofactor>
</comment>
<dbReference type="GO" id="GO:0000287">
    <property type="term" value="F:magnesium ion binding"/>
    <property type="evidence" value="ECO:0007669"/>
    <property type="project" value="InterPro"/>
</dbReference>
<protein>
    <submittedName>
        <fullName evidence="9">VACV-DUKE-150</fullName>
    </submittedName>
</protein>
<evidence type="ECO:0000313" key="9">
    <source>
        <dbReference type="EMBL" id="AUL80291.1"/>
    </source>
</evidence>
<sequence>MSSPMSKKDYSSEIICAFDIGAKNPARILLEVKDNSVRVFDISKLDWSSDWERRIAKALSQYEYTTVPLERQPRRAPYVKFIYFIKGFLYNTSAARFLCVSPVMCGNSYRDPKKRSVEAFLDWMDTFGLRVSVPDGRQLDDVAESFNLAMRYVLAKWNTNYIPYNRCKSRNYIKQM</sequence>
<evidence type="ECO:0000256" key="6">
    <source>
        <dbReference type="ARBA" id="ARBA00022842"/>
    </source>
</evidence>
<evidence type="ECO:0000256" key="7">
    <source>
        <dbReference type="ARBA" id="ARBA00023172"/>
    </source>
</evidence>
<organism evidence="9">
    <name type="scientific">Vaccinia virus</name>
    <name type="common">VACV</name>
    <name type="synonym">Orthopoxvirus vaccinia</name>
    <dbReference type="NCBI Taxonomy" id="10245"/>
    <lineage>
        <taxon>Viruses</taxon>
        <taxon>Varidnaviria</taxon>
        <taxon>Bamfordvirae</taxon>
        <taxon>Nucleocytoviricota</taxon>
        <taxon>Pokkesviricetes</taxon>
        <taxon>Chitovirales</taxon>
        <taxon>Poxviridae</taxon>
        <taxon>Chordopoxvirinae</taxon>
        <taxon>Orthopoxvirus</taxon>
    </lineage>
</organism>
<dbReference type="InterPro" id="IPR006932">
    <property type="entry name" value="HJ-resolvase_A22"/>
</dbReference>
<keyword evidence="5" id="KW-0378">Hydrolase</keyword>
<keyword evidence="7" id="KW-0233">DNA recombination</keyword>
<evidence type="ECO:0000256" key="1">
    <source>
        <dbReference type="ARBA" id="ARBA00001946"/>
    </source>
</evidence>
<comment type="similarity">
    <text evidence="2">Belongs to the RuvC family. Poxviruses-type subfamily.</text>
</comment>